<dbReference type="InterPro" id="IPR021451">
    <property type="entry name" value="DUF3102"/>
</dbReference>
<gene>
    <name evidence="1" type="ORF">GQ588_09515</name>
</gene>
<proteinExistence type="predicted"/>
<name>A0A857DJ72_9FIRM</name>
<dbReference type="RefSeq" id="WP_083221945.1">
    <property type="nucleotide sequence ID" value="NZ_CP148032.1"/>
</dbReference>
<dbReference type="EMBL" id="CP046996">
    <property type="protein sequence ID" value="QHA00853.1"/>
    <property type="molecule type" value="Genomic_DNA"/>
</dbReference>
<organism evidence="1 2">
    <name type="scientific">Dehalobacter restrictus</name>
    <dbReference type="NCBI Taxonomy" id="55583"/>
    <lineage>
        <taxon>Bacteria</taxon>
        <taxon>Bacillati</taxon>
        <taxon>Bacillota</taxon>
        <taxon>Clostridia</taxon>
        <taxon>Eubacteriales</taxon>
        <taxon>Desulfitobacteriaceae</taxon>
        <taxon>Dehalobacter</taxon>
    </lineage>
</organism>
<accession>A0A857DJ72</accession>
<sequence>MKVFREYGCKLPDASDGNSNYAPVRNLTYTQAVILLGVQEEGPEQCRK</sequence>
<protein>
    <submittedName>
        <fullName evidence="1">DUF3102 domain-containing protein</fullName>
    </submittedName>
</protein>
<evidence type="ECO:0000313" key="2">
    <source>
        <dbReference type="Proteomes" id="UP000430508"/>
    </source>
</evidence>
<dbReference type="AlphaFoldDB" id="A0A857DJ72"/>
<dbReference type="Pfam" id="PF11300">
    <property type="entry name" value="DUF3102"/>
    <property type="match status" value="1"/>
</dbReference>
<reference evidence="1 2" key="1">
    <citation type="submission" date="2019-12" db="EMBL/GenBank/DDBJ databases">
        <title>Sequence classification of anaerobic respiratory reductive dehalogenases: First we see many, then we see few.</title>
        <authorList>
            <person name="Molenda O."/>
            <person name="Puentes Jacome L.A."/>
            <person name="Cao X."/>
            <person name="Nesbo C.L."/>
            <person name="Tang S."/>
            <person name="Morson N."/>
            <person name="Patron J."/>
            <person name="Lomheim L."/>
            <person name="Wishart D.S."/>
            <person name="Edwards E.A."/>
        </authorList>
    </citation>
    <scope>NUCLEOTIDE SEQUENCE [LARGE SCALE GENOMIC DNA]</scope>
    <source>
        <strain evidence="1 2">12DCA</strain>
    </source>
</reference>
<evidence type="ECO:0000313" key="1">
    <source>
        <dbReference type="EMBL" id="QHA00853.1"/>
    </source>
</evidence>
<dbReference type="Proteomes" id="UP000430508">
    <property type="component" value="Chromosome"/>
</dbReference>